<dbReference type="InterPro" id="IPR042448">
    <property type="entry name" value="CCNB1IP1"/>
</dbReference>
<dbReference type="Pfam" id="PF14634">
    <property type="entry name" value="zf-RING_5"/>
    <property type="match status" value="1"/>
</dbReference>
<reference evidence="6" key="1">
    <citation type="submission" date="2025-08" db="UniProtKB">
        <authorList>
            <consortium name="RefSeq"/>
        </authorList>
    </citation>
    <scope>IDENTIFICATION</scope>
    <source>
        <tissue evidence="6">Total insect</tissue>
    </source>
</reference>
<feature type="domain" description="RING-type" evidence="4">
    <location>
        <begin position="4"/>
        <end position="47"/>
    </location>
</feature>
<evidence type="ECO:0000313" key="6">
    <source>
        <dbReference type="RefSeq" id="XP_034255416.1"/>
    </source>
</evidence>
<proteinExistence type="predicted"/>
<dbReference type="InterPro" id="IPR001841">
    <property type="entry name" value="Znf_RING"/>
</dbReference>
<feature type="compositionally biased region" description="Basic and acidic residues" evidence="3">
    <location>
        <begin position="191"/>
        <end position="211"/>
    </location>
</feature>
<dbReference type="GO" id="GO:0000795">
    <property type="term" value="C:synaptonemal complex"/>
    <property type="evidence" value="ECO:0007669"/>
    <property type="project" value="InterPro"/>
</dbReference>
<dbReference type="AlphaFoldDB" id="A0A6P9AIZ0"/>
<dbReference type="PANTHER" id="PTHR14305">
    <property type="entry name" value="E3 UBIQUITIN-PROTEIN LIGASE CCNB1IP1"/>
    <property type="match status" value="1"/>
</dbReference>
<keyword evidence="5" id="KW-1185">Reference proteome</keyword>
<feature type="region of interest" description="Disordered" evidence="3">
    <location>
        <begin position="180"/>
        <end position="218"/>
    </location>
</feature>
<evidence type="ECO:0000256" key="3">
    <source>
        <dbReference type="SAM" id="MobiDB-lite"/>
    </source>
</evidence>
<keyword evidence="1" id="KW-0479">Metal-binding</keyword>
<organism evidence="6">
    <name type="scientific">Thrips palmi</name>
    <name type="common">Melon thrips</name>
    <dbReference type="NCBI Taxonomy" id="161013"/>
    <lineage>
        <taxon>Eukaryota</taxon>
        <taxon>Metazoa</taxon>
        <taxon>Ecdysozoa</taxon>
        <taxon>Arthropoda</taxon>
        <taxon>Hexapoda</taxon>
        <taxon>Insecta</taxon>
        <taxon>Pterygota</taxon>
        <taxon>Neoptera</taxon>
        <taxon>Paraneoptera</taxon>
        <taxon>Thysanoptera</taxon>
        <taxon>Terebrantia</taxon>
        <taxon>Thripoidea</taxon>
        <taxon>Thripidae</taxon>
        <taxon>Thrips</taxon>
    </lineage>
</organism>
<dbReference type="OrthoDB" id="441210at2759"/>
<accession>A0A6P9AIZ0</accession>
<keyword evidence="1" id="KW-0863">Zinc-finger</keyword>
<dbReference type="InParanoid" id="A0A6P9AIZ0"/>
<dbReference type="RefSeq" id="XP_034255416.1">
    <property type="nucleotide sequence ID" value="XM_034399525.1"/>
</dbReference>
<name>A0A6P9AIZ0_THRPL</name>
<dbReference type="GO" id="GO:0061630">
    <property type="term" value="F:ubiquitin protein ligase activity"/>
    <property type="evidence" value="ECO:0007669"/>
    <property type="project" value="InterPro"/>
</dbReference>
<keyword evidence="2" id="KW-0862">Zinc</keyword>
<evidence type="ECO:0000256" key="2">
    <source>
        <dbReference type="ARBA" id="ARBA00022833"/>
    </source>
</evidence>
<evidence type="ECO:0000313" key="5">
    <source>
        <dbReference type="Proteomes" id="UP000515158"/>
    </source>
</evidence>
<dbReference type="Proteomes" id="UP000515158">
    <property type="component" value="Unplaced"/>
</dbReference>
<dbReference type="GO" id="GO:0008270">
    <property type="term" value="F:zinc ion binding"/>
    <property type="evidence" value="ECO:0007669"/>
    <property type="project" value="UniProtKB-KW"/>
</dbReference>
<evidence type="ECO:0000256" key="1">
    <source>
        <dbReference type="ARBA" id="ARBA00022771"/>
    </source>
</evidence>
<dbReference type="InterPro" id="IPR013083">
    <property type="entry name" value="Znf_RING/FYVE/PHD"/>
</dbReference>
<evidence type="ECO:0000259" key="4">
    <source>
        <dbReference type="Pfam" id="PF14634"/>
    </source>
</evidence>
<dbReference type="Gene3D" id="3.30.40.10">
    <property type="entry name" value="Zinc/RING finger domain, C3HC4 (zinc finger)"/>
    <property type="match status" value="1"/>
</dbReference>
<protein>
    <submittedName>
        <fullName evidence="6">E3 ubiquitin-protein ligase CCNB1IP1-like</fullName>
    </submittedName>
</protein>
<dbReference type="KEGG" id="tpal:117653690"/>
<dbReference type="GeneID" id="117653690"/>
<dbReference type="PANTHER" id="PTHR14305:SF0">
    <property type="entry name" value="E3 UBIQUITIN-PROTEIN LIGASE CCNB1IP1"/>
    <property type="match status" value="1"/>
</dbReference>
<dbReference type="GO" id="GO:0007131">
    <property type="term" value="P:reciprocal meiotic recombination"/>
    <property type="evidence" value="ECO:0007669"/>
    <property type="project" value="InterPro"/>
</dbReference>
<gene>
    <name evidence="6" type="primary">LOC117653690</name>
</gene>
<sequence>MDLHCNVQACRKPLTGTLWVTSCSHSFCEEHASTLTLKNIKCPACNTALGKRFDVIRQNSNPAEDYRAMLLVGLRPEIVLDMAMRAVSFWNYQVEHELKFQLTSAKRSREIAEKSKTTNMSLMKQIASTKKTSDCNERLVGDLKSTIRQLKEQITYKDRQLKKVQHLFDSFKSKTSFLPQEVENTSDNDSFDPKHNEFHEKNAPKKTDFVFEPRFAPQ</sequence>